<evidence type="ECO:0000313" key="1">
    <source>
        <dbReference type="EMBL" id="KAH0890558.1"/>
    </source>
</evidence>
<proteinExistence type="predicted"/>
<reference evidence="1 2" key="1">
    <citation type="submission" date="2021-05" db="EMBL/GenBank/DDBJ databases">
        <title>Genome Assembly of Synthetic Allotetraploid Brassica napus Reveals Homoeologous Exchanges between Subgenomes.</title>
        <authorList>
            <person name="Davis J.T."/>
        </authorList>
    </citation>
    <scope>NUCLEOTIDE SEQUENCE [LARGE SCALE GENOMIC DNA]</scope>
    <source>
        <strain evidence="2">cv. Da-Ae</strain>
        <tissue evidence="1">Seedling</tissue>
    </source>
</reference>
<evidence type="ECO:0000313" key="2">
    <source>
        <dbReference type="Proteomes" id="UP000824890"/>
    </source>
</evidence>
<accession>A0ABQ8AE88</accession>
<comment type="caution">
    <text evidence="1">The sequence shown here is derived from an EMBL/GenBank/DDBJ whole genome shotgun (WGS) entry which is preliminary data.</text>
</comment>
<sequence>MCYNSERYILVRSSHVDDFGNDGCIKVSFDTVIFGLETGHYPDSYYYKRFSQHYPSSFNFIYLRLLRKDGENDVKRRKLSEIK</sequence>
<gene>
    <name evidence="1" type="ORF">HID58_052987</name>
</gene>
<protein>
    <submittedName>
        <fullName evidence="1">Uncharacterized protein</fullName>
    </submittedName>
</protein>
<organism evidence="1 2">
    <name type="scientific">Brassica napus</name>
    <name type="common">Rape</name>
    <dbReference type="NCBI Taxonomy" id="3708"/>
    <lineage>
        <taxon>Eukaryota</taxon>
        <taxon>Viridiplantae</taxon>
        <taxon>Streptophyta</taxon>
        <taxon>Embryophyta</taxon>
        <taxon>Tracheophyta</taxon>
        <taxon>Spermatophyta</taxon>
        <taxon>Magnoliopsida</taxon>
        <taxon>eudicotyledons</taxon>
        <taxon>Gunneridae</taxon>
        <taxon>Pentapetalae</taxon>
        <taxon>rosids</taxon>
        <taxon>malvids</taxon>
        <taxon>Brassicales</taxon>
        <taxon>Brassicaceae</taxon>
        <taxon>Brassiceae</taxon>
        <taxon>Brassica</taxon>
    </lineage>
</organism>
<keyword evidence="2" id="KW-1185">Reference proteome</keyword>
<dbReference type="EMBL" id="JAGKQM010000013">
    <property type="protein sequence ID" value="KAH0890558.1"/>
    <property type="molecule type" value="Genomic_DNA"/>
</dbReference>
<name>A0ABQ8AE88_BRANA</name>
<dbReference type="Proteomes" id="UP000824890">
    <property type="component" value="Unassembled WGS sequence"/>
</dbReference>